<gene>
    <name evidence="1" type="ORF">QWZ16_04720</name>
</gene>
<evidence type="ECO:0000313" key="1">
    <source>
        <dbReference type="EMBL" id="MDN3609026.1"/>
    </source>
</evidence>
<accession>A0ABT8BPE2</accession>
<comment type="caution">
    <text evidence="1">The sequence shown here is derived from an EMBL/GenBank/DDBJ whole genome shotgun (WGS) entry which is preliminary data.</text>
</comment>
<proteinExistence type="predicted"/>
<sequence>MCSWLIPLVIFINTKNIINGNTNTSDVCGKPSLLTQLTVGLVALRVLAEPSLNKQSH</sequence>
<dbReference type="Proteomes" id="UP001238540">
    <property type="component" value="Unassembled WGS sequence"/>
</dbReference>
<name>A0ABT8BPE2_9VIBR</name>
<keyword evidence="2" id="KW-1185">Reference proteome</keyword>
<evidence type="ECO:0000313" key="2">
    <source>
        <dbReference type="Proteomes" id="UP001238540"/>
    </source>
</evidence>
<reference evidence="2" key="1">
    <citation type="journal article" date="2019" name="Int. J. Syst. Evol. Microbiol.">
        <title>The Global Catalogue of Microorganisms (GCM) 10K type strain sequencing project: providing services to taxonomists for standard genome sequencing and annotation.</title>
        <authorList>
            <consortium name="The Broad Institute Genomics Platform"/>
            <consortium name="The Broad Institute Genome Sequencing Center for Infectious Disease"/>
            <person name="Wu L."/>
            <person name="Ma J."/>
        </authorList>
    </citation>
    <scope>NUCLEOTIDE SEQUENCE [LARGE SCALE GENOMIC DNA]</scope>
    <source>
        <strain evidence="2">CECT 7398</strain>
    </source>
</reference>
<dbReference type="EMBL" id="JAUFQC010000001">
    <property type="protein sequence ID" value="MDN3609026.1"/>
    <property type="molecule type" value="Genomic_DNA"/>
</dbReference>
<dbReference type="RefSeq" id="WP_290310918.1">
    <property type="nucleotide sequence ID" value="NZ_JAUFQC010000001.1"/>
</dbReference>
<protein>
    <submittedName>
        <fullName evidence="1">Uncharacterized protein</fullName>
    </submittedName>
</protein>
<organism evidence="1 2">
    <name type="scientific">Vibrio ostreicida</name>
    <dbReference type="NCBI Taxonomy" id="526588"/>
    <lineage>
        <taxon>Bacteria</taxon>
        <taxon>Pseudomonadati</taxon>
        <taxon>Pseudomonadota</taxon>
        <taxon>Gammaproteobacteria</taxon>
        <taxon>Vibrionales</taxon>
        <taxon>Vibrionaceae</taxon>
        <taxon>Vibrio</taxon>
    </lineage>
</organism>